<evidence type="ECO:0000256" key="1">
    <source>
        <dbReference type="SAM" id="MobiDB-lite"/>
    </source>
</evidence>
<dbReference type="Proteomes" id="UP000015351">
    <property type="component" value="Unassembled WGS sequence"/>
</dbReference>
<feature type="region of interest" description="Disordered" evidence="1">
    <location>
        <begin position="149"/>
        <end position="197"/>
    </location>
</feature>
<dbReference type="Pfam" id="PF00188">
    <property type="entry name" value="CAP"/>
    <property type="match status" value="1"/>
</dbReference>
<dbReference type="OrthoDB" id="419320at2"/>
<dbReference type="InterPro" id="IPR014044">
    <property type="entry name" value="CAP_dom"/>
</dbReference>
<dbReference type="InterPro" id="IPR035940">
    <property type="entry name" value="CAP_sf"/>
</dbReference>
<accession>S9QP04</accession>
<evidence type="ECO:0000313" key="3">
    <source>
        <dbReference type="EMBL" id="EPX81338.1"/>
    </source>
</evidence>
<dbReference type="eggNOG" id="COG2340">
    <property type="taxonomic scope" value="Bacteria"/>
</dbReference>
<evidence type="ECO:0000259" key="2">
    <source>
        <dbReference type="Pfam" id="PF00188"/>
    </source>
</evidence>
<comment type="caution">
    <text evidence="3">The sequence shown here is derived from an EMBL/GenBank/DDBJ whole genome shotgun (WGS) entry which is preliminary data.</text>
</comment>
<proteinExistence type="predicted"/>
<feature type="compositionally biased region" description="Low complexity" evidence="1">
    <location>
        <begin position="169"/>
        <end position="178"/>
    </location>
</feature>
<reference evidence="4" key="1">
    <citation type="journal article" date="2013" name="Stand. Genomic Sci.">
        <title>Genome sequence of the Litoreibacter arenae type strain (DSM 19593(T)), a member of the Roseobacter clade isolated from sea sand.</title>
        <authorList>
            <person name="Riedel T."/>
            <person name="Fiebig A."/>
            <person name="Petersen J."/>
            <person name="Gronow S."/>
            <person name="Kyrpides N.C."/>
            <person name="Goker M."/>
            <person name="Klenk H.P."/>
        </authorList>
    </citation>
    <scope>NUCLEOTIDE SEQUENCE [LARGE SCALE GENOMIC DNA]</scope>
    <source>
        <strain evidence="4">DSM 19593</strain>
    </source>
</reference>
<dbReference type="HOGENOM" id="CLU_1022333_0_0_5"/>
<evidence type="ECO:0000313" key="4">
    <source>
        <dbReference type="Proteomes" id="UP000015351"/>
    </source>
</evidence>
<dbReference type="Gene3D" id="3.40.33.10">
    <property type="entry name" value="CAP"/>
    <property type="match status" value="1"/>
</dbReference>
<feature type="domain" description="SCP" evidence="2">
    <location>
        <begin position="12"/>
        <end position="146"/>
    </location>
</feature>
<dbReference type="EMBL" id="AONI01000006">
    <property type="protein sequence ID" value="EPX81338.1"/>
    <property type="molecule type" value="Genomic_DNA"/>
</dbReference>
<dbReference type="AlphaFoldDB" id="S9QP04"/>
<feature type="compositionally biased region" description="Low complexity" evidence="1">
    <location>
        <begin position="185"/>
        <end position="196"/>
    </location>
</feature>
<dbReference type="PANTHER" id="PTHR31157">
    <property type="entry name" value="SCP DOMAIN-CONTAINING PROTEIN"/>
    <property type="match status" value="1"/>
</dbReference>
<dbReference type="PANTHER" id="PTHR31157:SF1">
    <property type="entry name" value="SCP DOMAIN-CONTAINING PROTEIN"/>
    <property type="match status" value="1"/>
</dbReference>
<name>S9QP04_9RHOB</name>
<organism evidence="3 4">
    <name type="scientific">Litoreibacter arenae DSM 19593</name>
    <dbReference type="NCBI Taxonomy" id="1123360"/>
    <lineage>
        <taxon>Bacteria</taxon>
        <taxon>Pseudomonadati</taxon>
        <taxon>Pseudomonadota</taxon>
        <taxon>Alphaproteobacteria</taxon>
        <taxon>Rhodobacterales</taxon>
        <taxon>Roseobacteraceae</taxon>
        <taxon>Litoreibacter</taxon>
    </lineage>
</organism>
<gene>
    <name evidence="3" type="ORF">thalar_00789</name>
</gene>
<dbReference type="RefSeq" id="WP_021101857.1">
    <property type="nucleotide sequence ID" value="NZ_KE557312.1"/>
</dbReference>
<dbReference type="PATRIC" id="fig|1123360.3.peg.780"/>
<dbReference type="STRING" id="1123360.thalar_00789"/>
<dbReference type="CDD" id="cd05379">
    <property type="entry name" value="CAP_bacterial"/>
    <property type="match status" value="1"/>
</dbReference>
<keyword evidence="4" id="KW-1185">Reference proteome</keyword>
<sequence>MAIATDLERYMLDLINEERSSRGLDTLQLEQNLNASADAHSDWMLEADVFSHTGEGGSTATQRMEAAGFDLDGSWQTAENIAIQSERGDPGFEDDVAQLHENLMNSPGHRANLLDPDLDYIGIGIDVGDFDYGSGEYESVIVTQNFGSTQGEVDLDTGGTPAPAPEAQPEPEIVADATPEPEPATPDAAPEQTTPEVTGFNFDDLFAALRDGDGFRFQFDCNTIDDAMVVAASDQSDTALADTPAQSWLDLAAFDLDGGQAMFESFALDFFA</sequence>
<protein>
    <recommendedName>
        <fullName evidence="2">SCP domain-containing protein</fullName>
    </recommendedName>
</protein>
<dbReference type="SUPFAM" id="SSF55797">
    <property type="entry name" value="PR-1-like"/>
    <property type="match status" value="1"/>
</dbReference>